<evidence type="ECO:0000313" key="1">
    <source>
        <dbReference type="EMBL" id="AXQ66670.1"/>
    </source>
</evidence>
<keyword evidence="2" id="KW-1185">Reference proteome</keyword>
<name>A0A385E4H0_9CAUD</name>
<proteinExistence type="predicted"/>
<dbReference type="GeneID" id="54999395"/>
<organism evidence="1 2">
    <name type="scientific">Vibrio phage vB_VpS_PG07</name>
    <dbReference type="NCBI Taxonomy" id="2301664"/>
    <lineage>
        <taxon>Viruses</taxon>
        <taxon>Duplodnaviria</taxon>
        <taxon>Heunggongvirae</taxon>
        <taxon>Uroviricota</taxon>
        <taxon>Caudoviricetes</taxon>
        <taxon>Demerecviridae</taxon>
        <taxon>Pogseptimavirus</taxon>
        <taxon>Pogseptimavirus PG07</taxon>
    </lineage>
</organism>
<dbReference type="EMBL" id="MH645904">
    <property type="protein sequence ID" value="AXQ66670.1"/>
    <property type="molecule type" value="Genomic_DNA"/>
</dbReference>
<reference evidence="1 2" key="1">
    <citation type="submission" date="2018-07" db="EMBL/GenBank/DDBJ databases">
        <title>Sequencing of PG07.</title>
        <authorList>
            <person name="Ding T."/>
        </authorList>
    </citation>
    <scope>NUCLEOTIDE SEQUENCE [LARGE SCALE GENOMIC DNA]</scope>
</reference>
<evidence type="ECO:0000313" key="2">
    <source>
        <dbReference type="Proteomes" id="UP000263435"/>
    </source>
</evidence>
<dbReference type="Proteomes" id="UP000263435">
    <property type="component" value="Segment"/>
</dbReference>
<accession>A0A385E4H0</accession>
<dbReference type="KEGG" id="vg:54999395"/>
<sequence>MANKHLLTGNLPLEVRKLVIKDPSLIEGQHRELLKSLLGFRTNSEYAGWLATLPKPKKEEKADD</sequence>
<dbReference type="RefSeq" id="YP_009808492.1">
    <property type="nucleotide sequence ID" value="NC_048041.1"/>
</dbReference>
<protein>
    <submittedName>
        <fullName evidence="1">Prolactin-2A1-like protein</fullName>
    </submittedName>
</protein>